<dbReference type="Proteomes" id="UP001295684">
    <property type="component" value="Unassembled WGS sequence"/>
</dbReference>
<sequence>MANIIEFQKTDNSLKAIISQDDTNIGYGFQGDQLDSLNKTVSVVCVNTDDDFKLRDGSTAFMLRSGRCNCWTNPCPCDFNAIYGTTSLYSQGIYKEHNEKVYTLEDLSKSSLGSTFPDIDGTLSGLFTMTEDQYDDAEFPDEKSEDFAVCFSKIHEENIDSTQMPESFRLADGYERSNIIVNTS</sequence>
<comment type="caution">
    <text evidence="1">The sequence shown here is derived from an EMBL/GenBank/DDBJ whole genome shotgun (WGS) entry which is preliminary data.</text>
</comment>
<organism evidence="1 2">
    <name type="scientific">Euplotes crassus</name>
    <dbReference type="NCBI Taxonomy" id="5936"/>
    <lineage>
        <taxon>Eukaryota</taxon>
        <taxon>Sar</taxon>
        <taxon>Alveolata</taxon>
        <taxon>Ciliophora</taxon>
        <taxon>Intramacronucleata</taxon>
        <taxon>Spirotrichea</taxon>
        <taxon>Hypotrichia</taxon>
        <taxon>Euplotida</taxon>
        <taxon>Euplotidae</taxon>
        <taxon>Moneuplotes</taxon>
    </lineage>
</organism>
<gene>
    <name evidence="1" type="ORF">ECRASSUSDP1_LOCUS22470</name>
</gene>
<name>A0AAD1XX85_EUPCR</name>
<proteinExistence type="predicted"/>
<dbReference type="EMBL" id="CAMPGE010023048">
    <property type="protein sequence ID" value="CAI2381026.1"/>
    <property type="molecule type" value="Genomic_DNA"/>
</dbReference>
<dbReference type="AlphaFoldDB" id="A0AAD1XX85"/>
<reference evidence="1" key="1">
    <citation type="submission" date="2023-07" db="EMBL/GenBank/DDBJ databases">
        <authorList>
            <consortium name="AG Swart"/>
            <person name="Singh M."/>
            <person name="Singh A."/>
            <person name="Seah K."/>
            <person name="Emmerich C."/>
        </authorList>
    </citation>
    <scope>NUCLEOTIDE SEQUENCE</scope>
    <source>
        <strain evidence="1">DP1</strain>
    </source>
</reference>
<accession>A0AAD1XX85</accession>
<protein>
    <submittedName>
        <fullName evidence="1">Uncharacterized protein</fullName>
    </submittedName>
</protein>
<evidence type="ECO:0000313" key="2">
    <source>
        <dbReference type="Proteomes" id="UP001295684"/>
    </source>
</evidence>
<keyword evidence="2" id="KW-1185">Reference proteome</keyword>
<evidence type="ECO:0000313" key="1">
    <source>
        <dbReference type="EMBL" id="CAI2381026.1"/>
    </source>
</evidence>